<dbReference type="InterPro" id="IPR012675">
    <property type="entry name" value="Beta-grasp_dom_sf"/>
</dbReference>
<dbReference type="InterPro" id="IPR045865">
    <property type="entry name" value="ACT-like_dom_sf"/>
</dbReference>
<comment type="caution">
    <text evidence="4">The sequence shown here is derived from an EMBL/GenBank/DDBJ whole genome shotgun (WGS) entry which is preliminary data.</text>
</comment>
<sequence>MGRRSTRMRLLWLLAAAPASAWLSPPSRRPHARFQAVVPKVDLENVEEAFAYAAEIREHAPSLFERLETARPEDALEMLTYAEQLQKATTYLRPSARQAVRYALEVAFLAHRGQTRRSGQPFVTHPVAVASILAETRMDRDAVVSGLLHDTVEDTDMTFQEVEAMFGRDVRGIVEGETKVSKLPKMARELNTPDWDAEREQVENMRSMFVAMAGDWRVVVVKLADRLHNMRTLEFMPPKKRTRIARETLEIFAPLAHRLGIWTYKTELEDAAFRHLYPGEYLALDTAIKGRRKRCEAALESCRQQLEEMLYGDELVRGRARRIRVEGRTKSAYSTWKKMRRQQCGLERVDDLVALRVILEADDTTESVEDDTALCYHVLGKVHGRWTPLPRTLKDYISSPKPNGYRSLHTTVLVGSQPLEVQIRTDDMHRVAELGAAAHWSYKDETASLPWLQIIGEWEAQVDSASVFMELVRNELLGSRVFVFAPQGRILNLAKGATLNDAVAHVIQGGDWGIDVQGGALVNEVSEASSYVLRNGDIISFAAQEELPLQEREPWQLCSVCRPLPGDAVHGVAAQHSTRGTVHRANCDCEVLRRELERPGARFVDGAALAMNDDDYDAVRQALGPSSKVKDAFTGEVLGYDSSLVVFGRDRTRMLLDVSQAVSMVNIVDVMSETRAPGGQAAFQYTVHVDDRDHLDRLFEAIREVPDVVRVVRGSMRLLKRKGTHAFWAMALPDSEDDSPPSAPPASAPYL</sequence>
<dbReference type="AlphaFoldDB" id="A0A8J2S9V7"/>
<name>A0A8J2S9V7_9STRA</name>
<organism evidence="4 5">
    <name type="scientific">Pelagomonas calceolata</name>
    <dbReference type="NCBI Taxonomy" id="35677"/>
    <lineage>
        <taxon>Eukaryota</taxon>
        <taxon>Sar</taxon>
        <taxon>Stramenopiles</taxon>
        <taxon>Ochrophyta</taxon>
        <taxon>Pelagophyceae</taxon>
        <taxon>Pelagomonadales</taxon>
        <taxon>Pelagomonadaceae</taxon>
        <taxon>Pelagomonas</taxon>
    </lineage>
</organism>
<dbReference type="OrthoDB" id="430679at2759"/>
<keyword evidence="2" id="KW-0732">Signal</keyword>
<dbReference type="CDD" id="cd00077">
    <property type="entry name" value="HDc"/>
    <property type="match status" value="1"/>
</dbReference>
<accession>A0A8J2S9V7</accession>
<dbReference type="Pfam" id="PF13328">
    <property type="entry name" value="HD_4"/>
    <property type="match status" value="1"/>
</dbReference>
<dbReference type="PANTHER" id="PTHR43061:SF1">
    <property type="entry name" value="GTP DIPHOSPHOKINASE RSH1, CHLOROPLASTIC-RELATED"/>
    <property type="match status" value="1"/>
</dbReference>
<dbReference type="Pfam" id="PF04607">
    <property type="entry name" value="RelA_SpoT"/>
    <property type="match status" value="1"/>
</dbReference>
<evidence type="ECO:0000259" key="3">
    <source>
        <dbReference type="PROSITE" id="PS51671"/>
    </source>
</evidence>
<dbReference type="CDD" id="cd04876">
    <property type="entry name" value="ACT_RelA-SpoT"/>
    <property type="match status" value="1"/>
</dbReference>
<comment type="similarity">
    <text evidence="1">Belongs to the RelA/SpoT family.</text>
</comment>
<gene>
    <name evidence="4" type="ORF">PECAL_1P06800</name>
</gene>
<reference evidence="4" key="1">
    <citation type="submission" date="2021-11" db="EMBL/GenBank/DDBJ databases">
        <authorList>
            <consortium name="Genoscope - CEA"/>
            <person name="William W."/>
        </authorList>
    </citation>
    <scope>NUCLEOTIDE SEQUENCE</scope>
</reference>
<proteinExistence type="inferred from homology"/>
<dbReference type="Gene3D" id="3.10.20.30">
    <property type="match status" value="1"/>
</dbReference>
<dbReference type="SUPFAM" id="SSF81301">
    <property type="entry name" value="Nucleotidyltransferase"/>
    <property type="match status" value="1"/>
</dbReference>
<dbReference type="InterPro" id="IPR003607">
    <property type="entry name" value="HD/PDEase_dom"/>
</dbReference>
<evidence type="ECO:0000313" key="4">
    <source>
        <dbReference type="EMBL" id="CAH0364324.1"/>
    </source>
</evidence>
<dbReference type="PANTHER" id="PTHR43061">
    <property type="entry name" value="GTP DIPHOSPHOKINASE RSH1, CHLOROPLASTIC-RELATED"/>
    <property type="match status" value="1"/>
</dbReference>
<evidence type="ECO:0000256" key="1">
    <source>
        <dbReference type="ARBA" id="ARBA00007476"/>
    </source>
</evidence>
<dbReference type="CDD" id="cd05399">
    <property type="entry name" value="NT_Rel-Spo_like"/>
    <property type="match status" value="1"/>
</dbReference>
<dbReference type="Proteomes" id="UP000789595">
    <property type="component" value="Unassembled WGS sequence"/>
</dbReference>
<dbReference type="Gene3D" id="3.30.460.10">
    <property type="entry name" value="Beta Polymerase, domain 2"/>
    <property type="match status" value="1"/>
</dbReference>
<dbReference type="SUPFAM" id="SSF55021">
    <property type="entry name" value="ACT-like"/>
    <property type="match status" value="1"/>
</dbReference>
<dbReference type="InterPro" id="IPR002912">
    <property type="entry name" value="ACT_dom"/>
</dbReference>
<feature type="domain" description="ACT" evidence="3">
    <location>
        <begin position="643"/>
        <end position="717"/>
    </location>
</feature>
<evidence type="ECO:0000256" key="2">
    <source>
        <dbReference type="SAM" id="SignalP"/>
    </source>
</evidence>
<dbReference type="PROSITE" id="PS51671">
    <property type="entry name" value="ACT"/>
    <property type="match status" value="1"/>
</dbReference>
<dbReference type="Gene3D" id="3.30.70.260">
    <property type="match status" value="1"/>
</dbReference>
<dbReference type="InterPro" id="IPR043519">
    <property type="entry name" value="NT_sf"/>
</dbReference>
<feature type="chain" id="PRO_5035173840" description="ACT domain-containing protein" evidence="2">
    <location>
        <begin position="22"/>
        <end position="751"/>
    </location>
</feature>
<dbReference type="SMART" id="SM00954">
    <property type="entry name" value="RelA_SpoT"/>
    <property type="match status" value="1"/>
</dbReference>
<keyword evidence="5" id="KW-1185">Reference proteome</keyword>
<dbReference type="Pfam" id="PF13291">
    <property type="entry name" value="ACT_4"/>
    <property type="match status" value="1"/>
</dbReference>
<dbReference type="SUPFAM" id="SSF109604">
    <property type="entry name" value="HD-domain/PDEase-like"/>
    <property type="match status" value="1"/>
</dbReference>
<dbReference type="InterPro" id="IPR007685">
    <property type="entry name" value="RelA_SpoT"/>
</dbReference>
<dbReference type="GO" id="GO:0015969">
    <property type="term" value="P:guanosine tetraphosphate metabolic process"/>
    <property type="evidence" value="ECO:0007669"/>
    <property type="project" value="InterPro"/>
</dbReference>
<evidence type="ECO:0000313" key="5">
    <source>
        <dbReference type="Proteomes" id="UP000789595"/>
    </source>
</evidence>
<dbReference type="EMBL" id="CAKKNE010000001">
    <property type="protein sequence ID" value="CAH0364324.1"/>
    <property type="molecule type" value="Genomic_DNA"/>
</dbReference>
<dbReference type="Gene3D" id="1.10.3210.10">
    <property type="entry name" value="Hypothetical protein af1432"/>
    <property type="match status" value="1"/>
</dbReference>
<dbReference type="FunFam" id="1.10.3210.10:FF:000001">
    <property type="entry name" value="GTP pyrophosphokinase RelA"/>
    <property type="match status" value="1"/>
</dbReference>
<protein>
    <recommendedName>
        <fullName evidence="3">ACT domain-containing protein</fullName>
    </recommendedName>
</protein>
<dbReference type="SMART" id="SM00471">
    <property type="entry name" value="HDc"/>
    <property type="match status" value="1"/>
</dbReference>
<feature type="signal peptide" evidence="2">
    <location>
        <begin position="1"/>
        <end position="21"/>
    </location>
</feature>